<evidence type="ECO:0000313" key="1">
    <source>
        <dbReference type="EMBL" id="KAG6637679.1"/>
    </source>
</evidence>
<accession>A0A8T1P1I6</accession>
<dbReference type="EMBL" id="CM031819">
    <property type="protein sequence ID" value="KAG6637679.1"/>
    <property type="molecule type" value="Genomic_DNA"/>
</dbReference>
<name>A0A8T1P1I6_CARIL</name>
<sequence>MCHVRGLLGTICTCIRPIRGLSPLSLLRIPFLPRSFHSIPEALDLLIQHGARPRWWQSLIQTVTKTQMVV</sequence>
<keyword evidence="2" id="KW-1185">Reference proteome</keyword>
<reference evidence="1" key="1">
    <citation type="submission" date="2020-12" db="EMBL/GenBank/DDBJ databases">
        <title>WGS assembly of Carya illinoinensis cv. Pawnee.</title>
        <authorList>
            <person name="Platts A."/>
            <person name="Shu S."/>
            <person name="Wright S."/>
            <person name="Barry K."/>
            <person name="Edger P."/>
            <person name="Pires J.C."/>
            <person name="Schmutz J."/>
        </authorList>
    </citation>
    <scope>NUCLEOTIDE SEQUENCE</scope>
    <source>
        <tissue evidence="1">Leaf</tissue>
    </source>
</reference>
<proteinExistence type="predicted"/>
<organism evidence="1 2">
    <name type="scientific">Carya illinoinensis</name>
    <name type="common">Pecan</name>
    <dbReference type="NCBI Taxonomy" id="32201"/>
    <lineage>
        <taxon>Eukaryota</taxon>
        <taxon>Viridiplantae</taxon>
        <taxon>Streptophyta</taxon>
        <taxon>Embryophyta</taxon>
        <taxon>Tracheophyta</taxon>
        <taxon>Spermatophyta</taxon>
        <taxon>Magnoliopsida</taxon>
        <taxon>eudicotyledons</taxon>
        <taxon>Gunneridae</taxon>
        <taxon>Pentapetalae</taxon>
        <taxon>rosids</taxon>
        <taxon>fabids</taxon>
        <taxon>Fagales</taxon>
        <taxon>Juglandaceae</taxon>
        <taxon>Carya</taxon>
    </lineage>
</organism>
<dbReference type="Proteomes" id="UP000811609">
    <property type="component" value="Chromosome 11"/>
</dbReference>
<evidence type="ECO:0000313" key="2">
    <source>
        <dbReference type="Proteomes" id="UP000811609"/>
    </source>
</evidence>
<comment type="caution">
    <text evidence="1">The sequence shown here is derived from an EMBL/GenBank/DDBJ whole genome shotgun (WGS) entry which is preliminary data.</text>
</comment>
<gene>
    <name evidence="1" type="ORF">CIPAW_11G194600</name>
</gene>
<dbReference type="AlphaFoldDB" id="A0A8T1P1I6"/>
<protein>
    <submittedName>
        <fullName evidence="1">Uncharacterized protein</fullName>
    </submittedName>
</protein>